<dbReference type="InterPro" id="IPR052925">
    <property type="entry name" value="Phage_Integrase-like_Recomb"/>
</dbReference>
<dbReference type="Gene3D" id="1.10.150.130">
    <property type="match status" value="1"/>
</dbReference>
<dbReference type="InterPro" id="IPR010998">
    <property type="entry name" value="Integrase_recombinase_N"/>
</dbReference>
<keyword evidence="1" id="KW-0238">DNA-binding</keyword>
<evidence type="ECO:0000256" key="1">
    <source>
        <dbReference type="ARBA" id="ARBA00023125"/>
    </source>
</evidence>
<evidence type="ECO:0000256" key="3">
    <source>
        <dbReference type="SAM" id="MobiDB-lite"/>
    </source>
</evidence>
<dbReference type="InterPro" id="IPR011010">
    <property type="entry name" value="DNA_brk_join_enz"/>
</dbReference>
<name>A0AAV7WRK1_PLEWA</name>
<gene>
    <name evidence="4" type="ORF">NDU88_002920</name>
</gene>
<organism evidence="4 5">
    <name type="scientific">Pleurodeles waltl</name>
    <name type="common">Iberian ribbed newt</name>
    <dbReference type="NCBI Taxonomy" id="8319"/>
    <lineage>
        <taxon>Eukaryota</taxon>
        <taxon>Metazoa</taxon>
        <taxon>Chordata</taxon>
        <taxon>Craniata</taxon>
        <taxon>Vertebrata</taxon>
        <taxon>Euteleostomi</taxon>
        <taxon>Amphibia</taxon>
        <taxon>Batrachia</taxon>
        <taxon>Caudata</taxon>
        <taxon>Salamandroidea</taxon>
        <taxon>Salamandridae</taxon>
        <taxon>Pleurodelinae</taxon>
        <taxon>Pleurodeles</taxon>
    </lineage>
</organism>
<dbReference type="GO" id="GO:0003677">
    <property type="term" value="F:DNA binding"/>
    <property type="evidence" value="ECO:0007669"/>
    <property type="project" value="UniProtKB-KW"/>
</dbReference>
<dbReference type="SUPFAM" id="SSF56349">
    <property type="entry name" value="DNA breaking-rejoining enzymes"/>
    <property type="match status" value="1"/>
</dbReference>
<feature type="region of interest" description="Disordered" evidence="3">
    <location>
        <begin position="21"/>
        <end position="41"/>
    </location>
</feature>
<dbReference type="AlphaFoldDB" id="A0AAV7WRK1"/>
<reference evidence="4" key="1">
    <citation type="journal article" date="2022" name="bioRxiv">
        <title>Sequencing and chromosome-scale assembly of the giantPleurodeles waltlgenome.</title>
        <authorList>
            <person name="Brown T."/>
            <person name="Elewa A."/>
            <person name="Iarovenko S."/>
            <person name="Subramanian E."/>
            <person name="Araus A.J."/>
            <person name="Petzold A."/>
            <person name="Susuki M."/>
            <person name="Suzuki K.-i.T."/>
            <person name="Hayashi T."/>
            <person name="Toyoda A."/>
            <person name="Oliveira C."/>
            <person name="Osipova E."/>
            <person name="Leigh N.D."/>
            <person name="Simon A."/>
            <person name="Yun M.H."/>
        </authorList>
    </citation>
    <scope>NUCLEOTIDE SEQUENCE</scope>
    <source>
        <strain evidence="4">20211129_DDA</strain>
        <tissue evidence="4">Liver</tissue>
    </source>
</reference>
<dbReference type="Gene3D" id="1.10.443.10">
    <property type="entry name" value="Intergrase catalytic core"/>
    <property type="match status" value="1"/>
</dbReference>
<accession>A0AAV7WRK1</accession>
<feature type="region of interest" description="Disordered" evidence="3">
    <location>
        <begin position="288"/>
        <end position="329"/>
    </location>
</feature>
<protein>
    <submittedName>
        <fullName evidence="4">Uncharacterized protein</fullName>
    </submittedName>
</protein>
<comment type="caution">
    <text evidence="4">The sequence shown here is derived from an EMBL/GenBank/DDBJ whole genome shotgun (WGS) entry which is preliminary data.</text>
</comment>
<dbReference type="Proteomes" id="UP001066276">
    <property type="component" value="Chromosome 1_1"/>
</dbReference>
<dbReference type="InterPro" id="IPR013762">
    <property type="entry name" value="Integrase-like_cat_sf"/>
</dbReference>
<evidence type="ECO:0000313" key="4">
    <source>
        <dbReference type="EMBL" id="KAJ1215311.1"/>
    </source>
</evidence>
<keyword evidence="5" id="KW-1185">Reference proteome</keyword>
<sequence length="592" mass="65160">MMEAMHSFMASAKALAGLGVDEQGASGRPTGAGQVWGRDTNSLPTVQGEASVLGAGVAARVAPDSPAGGSDKVTVVRPDPPLLSGRSSLAWRVPLEARERIWKREFIYIFSLLTFAKEGADIPVPSKEVEKHKWKKKVKPEESIDNWLEAFAMPSTVIMEKFPEQGPALCKYNRVIYEEYTRNGGTGWLKYDREFRQKMEQAPEMAWDCREIELWVQYMGSSSRPANSDTGFARHKQARPYYFKQQLRLPFRGKPPQRGKGLHNIGSTIIHAGCTTVGHAHGAPFANSHTTAPSAPACTQRPTAAKGTGRTSQLVPMPFPNSPNGDGGDDAVQARMVAIGSVEQRIVALGELALVPNTRARYRACFNRFTSLTNAWGAGEDHPPATREHCFVLWVKDNGKSHTWVSRHLAAIAHFAKLKGEGDPTAGFPLRAALKGWAREEVKPPDQTAPIDLDMLRGLMGALTVICNTQYEELLFAVTFSLAFFGAFRSSELVAKAKGDTSYRALRWGDLKIGQDMVELTVRCSKTDQKGKGVAVRLRGLGNPKCCPVELLRRYTACRPAQTGYLLLHQDGQPLTQFQYRRVLKWAIAEAG</sequence>
<dbReference type="PANTHER" id="PTHR34605:SF3">
    <property type="entry name" value="P CELL-TYPE AGGLUTINATION PROTEIN MAP4-LIKE-RELATED"/>
    <property type="match status" value="1"/>
</dbReference>
<dbReference type="PANTHER" id="PTHR34605">
    <property type="entry name" value="PHAGE_INTEGRASE DOMAIN-CONTAINING PROTEIN"/>
    <property type="match status" value="1"/>
</dbReference>
<dbReference type="GO" id="GO:0006310">
    <property type="term" value="P:DNA recombination"/>
    <property type="evidence" value="ECO:0007669"/>
    <property type="project" value="UniProtKB-KW"/>
</dbReference>
<dbReference type="SUPFAM" id="SSF47823">
    <property type="entry name" value="lambda integrase-like, N-terminal domain"/>
    <property type="match status" value="1"/>
</dbReference>
<dbReference type="GO" id="GO:0015074">
    <property type="term" value="P:DNA integration"/>
    <property type="evidence" value="ECO:0007669"/>
    <property type="project" value="InterPro"/>
</dbReference>
<proteinExistence type="predicted"/>
<keyword evidence="2" id="KW-0233">DNA recombination</keyword>
<dbReference type="EMBL" id="JANPWB010000001">
    <property type="protein sequence ID" value="KAJ1215311.1"/>
    <property type="molecule type" value="Genomic_DNA"/>
</dbReference>
<evidence type="ECO:0000313" key="5">
    <source>
        <dbReference type="Proteomes" id="UP001066276"/>
    </source>
</evidence>
<evidence type="ECO:0000256" key="2">
    <source>
        <dbReference type="ARBA" id="ARBA00023172"/>
    </source>
</evidence>